<evidence type="ECO:0000256" key="9">
    <source>
        <dbReference type="ARBA" id="ARBA00022801"/>
    </source>
</evidence>
<keyword evidence="6 11" id="KW-0540">Nuclease</keyword>
<evidence type="ECO:0000259" key="12">
    <source>
        <dbReference type="PROSITE" id="PS50879"/>
    </source>
</evidence>
<dbReference type="GO" id="GO:0004523">
    <property type="term" value="F:RNA-DNA hybrid ribonuclease activity"/>
    <property type="evidence" value="ECO:0007669"/>
    <property type="project" value="UniProtKB-UniRule"/>
</dbReference>
<dbReference type="InterPro" id="IPR012337">
    <property type="entry name" value="RNaseH-like_sf"/>
</dbReference>
<evidence type="ECO:0000256" key="10">
    <source>
        <dbReference type="ARBA" id="ARBA00022842"/>
    </source>
</evidence>
<dbReference type="PROSITE" id="PS50879">
    <property type="entry name" value="RNASE_H_1"/>
    <property type="match status" value="1"/>
</dbReference>
<feature type="binding site" evidence="11">
    <location>
        <position position="12"/>
    </location>
    <ligand>
        <name>Mg(2+)</name>
        <dbReference type="ChEBI" id="CHEBI:18420"/>
        <label>1</label>
    </ligand>
</feature>
<feature type="binding site" evidence="11">
    <location>
        <position position="72"/>
    </location>
    <ligand>
        <name>Mg(2+)</name>
        <dbReference type="ChEBI" id="CHEBI:18420"/>
        <label>1</label>
    </ligand>
</feature>
<dbReference type="CDD" id="cd09278">
    <property type="entry name" value="RNase_HI_prokaryote_like"/>
    <property type="match status" value="1"/>
</dbReference>
<feature type="binding site" evidence="11">
    <location>
        <position position="137"/>
    </location>
    <ligand>
        <name>Mg(2+)</name>
        <dbReference type="ChEBI" id="CHEBI:18420"/>
        <label>2</label>
    </ligand>
</feature>
<dbReference type="Pfam" id="PF00075">
    <property type="entry name" value="RNase_H"/>
    <property type="match status" value="1"/>
</dbReference>
<evidence type="ECO:0000256" key="2">
    <source>
        <dbReference type="ARBA" id="ARBA00004065"/>
    </source>
</evidence>
<dbReference type="InterPro" id="IPR022892">
    <property type="entry name" value="RNaseHI"/>
</dbReference>
<dbReference type="AlphaFoldDB" id="A0A7J0BHJ1"/>
<dbReference type="GO" id="GO:0005737">
    <property type="term" value="C:cytoplasm"/>
    <property type="evidence" value="ECO:0007669"/>
    <property type="project" value="UniProtKB-SubCell"/>
</dbReference>
<evidence type="ECO:0000256" key="7">
    <source>
        <dbReference type="ARBA" id="ARBA00022723"/>
    </source>
</evidence>
<evidence type="ECO:0000256" key="3">
    <source>
        <dbReference type="ARBA" id="ARBA00005300"/>
    </source>
</evidence>
<dbReference type="InterPro" id="IPR050092">
    <property type="entry name" value="RNase_H"/>
</dbReference>
<keyword evidence="7 11" id="KW-0479">Metal-binding</keyword>
<name>A0A7J0BHJ1_9BACT</name>
<evidence type="ECO:0000256" key="6">
    <source>
        <dbReference type="ARBA" id="ARBA00022722"/>
    </source>
</evidence>
<gene>
    <name evidence="11 13" type="primary">rnhA</name>
    <name evidence="13" type="ORF">DSM101010T_10370</name>
</gene>
<accession>A0A7J0BHJ1</accession>
<keyword evidence="9 11" id="KW-0378">Hydrolase</keyword>
<dbReference type="InterPro" id="IPR002156">
    <property type="entry name" value="RNaseH_domain"/>
</dbReference>
<dbReference type="GO" id="GO:0000287">
    <property type="term" value="F:magnesium ion binding"/>
    <property type="evidence" value="ECO:0007669"/>
    <property type="project" value="UniProtKB-UniRule"/>
</dbReference>
<keyword evidence="10 11" id="KW-0460">Magnesium</keyword>
<comment type="subunit">
    <text evidence="4 11">Monomer.</text>
</comment>
<evidence type="ECO:0000256" key="1">
    <source>
        <dbReference type="ARBA" id="ARBA00000077"/>
    </source>
</evidence>
<dbReference type="HAMAP" id="MF_00042">
    <property type="entry name" value="RNase_H"/>
    <property type="match status" value="1"/>
</dbReference>
<dbReference type="SUPFAM" id="SSF53098">
    <property type="entry name" value="Ribonuclease H-like"/>
    <property type="match status" value="1"/>
</dbReference>
<comment type="cofactor">
    <cofactor evidence="11">
        <name>Mg(2+)</name>
        <dbReference type="ChEBI" id="CHEBI:18420"/>
    </cofactor>
    <text evidence="11">Binds 1 Mg(2+) ion per subunit. May bind a second metal ion at a regulatory site, or after substrate binding.</text>
</comment>
<keyword evidence="11" id="KW-0963">Cytoplasm</keyword>
<dbReference type="GO" id="GO:0003676">
    <property type="term" value="F:nucleic acid binding"/>
    <property type="evidence" value="ECO:0007669"/>
    <property type="project" value="InterPro"/>
</dbReference>
<feature type="binding site" evidence="11">
    <location>
        <position position="50"/>
    </location>
    <ligand>
        <name>Mg(2+)</name>
        <dbReference type="ChEBI" id="CHEBI:18420"/>
        <label>1</label>
    </ligand>
</feature>
<dbReference type="GO" id="GO:0043137">
    <property type="term" value="P:DNA replication, removal of RNA primer"/>
    <property type="evidence" value="ECO:0007669"/>
    <property type="project" value="TreeGrafter"/>
</dbReference>
<dbReference type="InterPro" id="IPR036397">
    <property type="entry name" value="RNaseH_sf"/>
</dbReference>
<dbReference type="Gene3D" id="3.30.420.10">
    <property type="entry name" value="Ribonuclease H-like superfamily/Ribonuclease H"/>
    <property type="match status" value="1"/>
</dbReference>
<comment type="function">
    <text evidence="2 11">Endonuclease that specifically degrades the RNA of RNA-DNA hybrids.</text>
</comment>
<dbReference type="EC" id="3.1.26.4" evidence="5 11"/>
<dbReference type="NCBIfam" id="NF001236">
    <property type="entry name" value="PRK00203.1"/>
    <property type="match status" value="1"/>
</dbReference>
<keyword evidence="8 11" id="KW-0255">Endonuclease</keyword>
<protein>
    <recommendedName>
        <fullName evidence="5 11">Ribonuclease H</fullName>
        <shortName evidence="11">RNase H</shortName>
        <ecNumber evidence="5 11">3.1.26.4</ecNumber>
    </recommendedName>
</protein>
<sequence>MTYMKQVQIFTDGSCLGNPGPGGWGTILRCNGTEKELSGGFSLTTNNRMEILAVLEGLSALTEECKVDLYTDSQYVRNAVEKKWLVNWQKNGWKTAGKQPVKNRDLWERLVPMLKKHTVQFHWVRGHSGHPENERCDVLARTEAGRKGQPADPGHEA</sequence>
<feature type="binding site" evidence="11">
    <location>
        <position position="12"/>
    </location>
    <ligand>
        <name>Mg(2+)</name>
        <dbReference type="ChEBI" id="CHEBI:18420"/>
        <label>2</label>
    </ligand>
</feature>
<dbReference type="FunFam" id="3.30.420.10:FF:000089">
    <property type="entry name" value="Ribonuclease H"/>
    <property type="match status" value="1"/>
</dbReference>
<dbReference type="PANTHER" id="PTHR10642">
    <property type="entry name" value="RIBONUCLEASE H1"/>
    <property type="match status" value="1"/>
</dbReference>
<organism evidence="13 14">
    <name type="scientific">Desulfovibrio subterraneus</name>
    <dbReference type="NCBI Taxonomy" id="2718620"/>
    <lineage>
        <taxon>Bacteria</taxon>
        <taxon>Pseudomonadati</taxon>
        <taxon>Thermodesulfobacteriota</taxon>
        <taxon>Desulfovibrionia</taxon>
        <taxon>Desulfovibrionales</taxon>
        <taxon>Desulfovibrionaceae</taxon>
        <taxon>Desulfovibrio</taxon>
    </lineage>
</organism>
<dbReference type="Proteomes" id="UP000503840">
    <property type="component" value="Unassembled WGS sequence"/>
</dbReference>
<evidence type="ECO:0000256" key="11">
    <source>
        <dbReference type="HAMAP-Rule" id="MF_00042"/>
    </source>
</evidence>
<dbReference type="EMBL" id="BLVO01000012">
    <property type="protein sequence ID" value="GFM32672.1"/>
    <property type="molecule type" value="Genomic_DNA"/>
</dbReference>
<proteinExistence type="inferred from homology"/>
<feature type="domain" description="RNase H type-1" evidence="12">
    <location>
        <begin position="3"/>
        <end position="145"/>
    </location>
</feature>
<comment type="caution">
    <text evidence="13">The sequence shown here is derived from an EMBL/GenBank/DDBJ whole genome shotgun (WGS) entry which is preliminary data.</text>
</comment>
<keyword evidence="14" id="KW-1185">Reference proteome</keyword>
<comment type="similarity">
    <text evidence="3 11">Belongs to the RNase H family.</text>
</comment>
<evidence type="ECO:0000313" key="14">
    <source>
        <dbReference type="Proteomes" id="UP000503840"/>
    </source>
</evidence>
<evidence type="ECO:0000256" key="4">
    <source>
        <dbReference type="ARBA" id="ARBA00011245"/>
    </source>
</evidence>
<dbReference type="PANTHER" id="PTHR10642:SF26">
    <property type="entry name" value="RIBONUCLEASE H1"/>
    <property type="match status" value="1"/>
</dbReference>
<comment type="catalytic activity">
    <reaction evidence="1 11">
        <text>Endonucleolytic cleavage to 5'-phosphomonoester.</text>
        <dbReference type="EC" id="3.1.26.4"/>
    </reaction>
</comment>
<comment type="subcellular location">
    <subcellularLocation>
        <location evidence="11">Cytoplasm</location>
    </subcellularLocation>
</comment>
<evidence type="ECO:0000256" key="5">
    <source>
        <dbReference type="ARBA" id="ARBA00012180"/>
    </source>
</evidence>
<reference evidence="13 14" key="1">
    <citation type="submission" date="2020-05" db="EMBL/GenBank/DDBJ databases">
        <title>Draft genome sequence of Desulfovibrio sp. strain HN2T.</title>
        <authorList>
            <person name="Ueno A."/>
            <person name="Tamazawa S."/>
            <person name="Tamamura S."/>
            <person name="Murakami T."/>
            <person name="Kiyama T."/>
            <person name="Inomata H."/>
            <person name="Amano Y."/>
            <person name="Miyakawa K."/>
            <person name="Tamaki H."/>
            <person name="Naganuma T."/>
            <person name="Kaneko K."/>
        </authorList>
    </citation>
    <scope>NUCLEOTIDE SEQUENCE [LARGE SCALE GENOMIC DNA]</scope>
    <source>
        <strain evidence="13 14">HN2</strain>
    </source>
</reference>
<evidence type="ECO:0000313" key="13">
    <source>
        <dbReference type="EMBL" id="GFM32672.1"/>
    </source>
</evidence>
<evidence type="ECO:0000256" key="8">
    <source>
        <dbReference type="ARBA" id="ARBA00022759"/>
    </source>
</evidence>